<proteinExistence type="predicted"/>
<dbReference type="EMBL" id="JANKHG010000017">
    <property type="protein sequence ID" value="MCR2746596.1"/>
    <property type="molecule type" value="Genomic_DNA"/>
</dbReference>
<evidence type="ECO:0008006" key="3">
    <source>
        <dbReference type="Google" id="ProtNLM"/>
    </source>
</evidence>
<gene>
    <name evidence="1" type="ORF">NSP04_08035</name>
</gene>
<evidence type="ECO:0000313" key="2">
    <source>
        <dbReference type="Proteomes" id="UP001165267"/>
    </source>
</evidence>
<evidence type="ECO:0000313" key="1">
    <source>
        <dbReference type="EMBL" id="MCR2746596.1"/>
    </source>
</evidence>
<accession>A0ABT1XI83</accession>
<name>A0ABT1XI83_9BURK</name>
<comment type="caution">
    <text evidence="1">The sequence shown here is derived from an EMBL/GenBank/DDBJ whole genome shotgun (WGS) entry which is preliminary data.</text>
</comment>
<reference evidence="1" key="1">
    <citation type="submission" date="2022-07" db="EMBL/GenBank/DDBJ databases">
        <authorList>
            <person name="Xamxidin M."/>
        </authorList>
    </citation>
    <scope>NUCLEOTIDE SEQUENCE</scope>
    <source>
        <strain evidence="1">YS8-69</strain>
    </source>
</reference>
<dbReference type="RefSeq" id="WP_008251157.1">
    <property type="nucleotide sequence ID" value="NZ_JANKHG010000017.1"/>
</dbReference>
<dbReference type="Proteomes" id="UP001165267">
    <property type="component" value="Unassembled WGS sequence"/>
</dbReference>
<sequence length="43" mass="4636">MPSWIALPWGTGFLKMNNLVGVDMSQSAGDHNPIMSGRLAMGF</sequence>
<protein>
    <recommendedName>
        <fullName evidence="3">Porin</fullName>
    </recommendedName>
</protein>
<keyword evidence="2" id="KW-1185">Reference proteome</keyword>
<organism evidence="1 2">
    <name type="scientific">Limnobacter parvus</name>
    <dbReference type="NCBI Taxonomy" id="2939690"/>
    <lineage>
        <taxon>Bacteria</taxon>
        <taxon>Pseudomonadati</taxon>
        <taxon>Pseudomonadota</taxon>
        <taxon>Betaproteobacteria</taxon>
        <taxon>Burkholderiales</taxon>
        <taxon>Burkholderiaceae</taxon>
        <taxon>Limnobacter</taxon>
    </lineage>
</organism>